<dbReference type="Proteomes" id="UP000516093">
    <property type="component" value="Chromosome"/>
</dbReference>
<dbReference type="KEGG" id="hqi:H9L05_09315"/>
<keyword evidence="2" id="KW-0732">Signal</keyword>
<proteinExistence type="predicted"/>
<evidence type="ECO:0000313" key="3">
    <source>
        <dbReference type="EMBL" id="QNP53712.1"/>
    </source>
</evidence>
<reference evidence="3 4" key="1">
    <citation type="submission" date="2020-08" db="EMBL/GenBank/DDBJ databases">
        <title>Genome sequence of Hymenobacter qilianensis JCM 19763T.</title>
        <authorList>
            <person name="Hyun D.-W."/>
            <person name="Bae J.-W."/>
        </authorList>
    </citation>
    <scope>NUCLEOTIDE SEQUENCE [LARGE SCALE GENOMIC DNA]</scope>
    <source>
        <strain evidence="3 4">JCM 19763</strain>
    </source>
</reference>
<accession>A0A7H0GZJ6</accession>
<dbReference type="AlphaFoldDB" id="A0A7H0GZJ6"/>
<evidence type="ECO:0000256" key="1">
    <source>
        <dbReference type="SAM" id="MobiDB-lite"/>
    </source>
</evidence>
<name>A0A7H0GZJ6_9BACT</name>
<feature type="signal peptide" evidence="2">
    <location>
        <begin position="1"/>
        <end position="18"/>
    </location>
</feature>
<feature type="chain" id="PRO_5028813057" evidence="2">
    <location>
        <begin position="19"/>
        <end position="136"/>
    </location>
</feature>
<dbReference type="RefSeq" id="WP_187733921.1">
    <property type="nucleotide sequence ID" value="NZ_BMFN01000001.1"/>
</dbReference>
<evidence type="ECO:0000256" key="2">
    <source>
        <dbReference type="SAM" id="SignalP"/>
    </source>
</evidence>
<dbReference type="EMBL" id="CP060784">
    <property type="protein sequence ID" value="QNP53712.1"/>
    <property type="molecule type" value="Genomic_DNA"/>
</dbReference>
<keyword evidence="4" id="KW-1185">Reference proteome</keyword>
<evidence type="ECO:0000313" key="4">
    <source>
        <dbReference type="Proteomes" id="UP000516093"/>
    </source>
</evidence>
<feature type="compositionally biased region" description="Low complexity" evidence="1">
    <location>
        <begin position="39"/>
        <end position="68"/>
    </location>
</feature>
<feature type="compositionally biased region" description="Low complexity" evidence="1">
    <location>
        <begin position="16"/>
        <end position="30"/>
    </location>
</feature>
<protein>
    <submittedName>
        <fullName evidence="3">Uncharacterized protein</fullName>
    </submittedName>
</protein>
<organism evidence="3 4">
    <name type="scientific">Hymenobacter qilianensis</name>
    <dbReference type="NCBI Taxonomy" id="1385715"/>
    <lineage>
        <taxon>Bacteria</taxon>
        <taxon>Pseudomonadati</taxon>
        <taxon>Bacteroidota</taxon>
        <taxon>Cytophagia</taxon>
        <taxon>Cytophagales</taxon>
        <taxon>Hymenobacteraceae</taxon>
        <taxon>Hymenobacter</taxon>
    </lineage>
</organism>
<sequence>MKTVFACIVALAAGLSTAAAQGSTSGSSSTRPETSTANTSPAKSYPPKKASPTKAQSQQSKKTQNSTLKPEDRTSPTGTMSESSRRILKESRPAASGTTKPTGSTNQEMVDKNSKQPIKKAPLPASKTGGAGGTTN</sequence>
<feature type="region of interest" description="Disordered" evidence="1">
    <location>
        <begin position="16"/>
        <end position="136"/>
    </location>
</feature>
<gene>
    <name evidence="3" type="ORF">H9L05_09315</name>
</gene>
<feature type="compositionally biased region" description="Basic and acidic residues" evidence="1">
    <location>
        <begin position="83"/>
        <end position="92"/>
    </location>
</feature>
<feature type="compositionally biased region" description="Polar residues" evidence="1">
    <location>
        <begin position="96"/>
        <end position="108"/>
    </location>
</feature>